<dbReference type="Gene3D" id="3.40.50.1970">
    <property type="match status" value="1"/>
</dbReference>
<comment type="cofactor">
    <cofactor evidence="11 12">
        <name>Zn(2+)</name>
        <dbReference type="ChEBI" id="CHEBI:29105"/>
    </cofactor>
    <text evidence="11 12">Binds 1 zinc ion per subunit.</text>
</comment>
<dbReference type="InterPro" id="IPR023002">
    <property type="entry name" value="G1P_dehydrogenase_arc"/>
</dbReference>
<dbReference type="FunCoup" id="A0A1Q6DXS3">
    <property type="interactions" value="10"/>
</dbReference>
<dbReference type="SUPFAM" id="SSF56796">
    <property type="entry name" value="Dehydroquinate synthase-like"/>
    <property type="match status" value="1"/>
</dbReference>
<dbReference type="GO" id="GO:0008654">
    <property type="term" value="P:phospholipid biosynthetic process"/>
    <property type="evidence" value="ECO:0007669"/>
    <property type="project" value="UniProtKB-KW"/>
</dbReference>
<dbReference type="PIRSF" id="PIRSF000112">
    <property type="entry name" value="Glycerol_dehydrogenase"/>
    <property type="match status" value="1"/>
</dbReference>
<dbReference type="AlphaFoldDB" id="A0A1Q6DXS3"/>
<comment type="pathway">
    <text evidence="11">Membrane lipid metabolism; glycerophospholipid metabolism.</text>
</comment>
<evidence type="ECO:0000256" key="12">
    <source>
        <dbReference type="PIRSR" id="PIRSR000112-1"/>
    </source>
</evidence>
<evidence type="ECO:0000256" key="6">
    <source>
        <dbReference type="ARBA" id="ARBA00023002"/>
    </source>
</evidence>
<dbReference type="Pfam" id="PF13685">
    <property type="entry name" value="Fe-ADH_2"/>
    <property type="match status" value="1"/>
</dbReference>
<evidence type="ECO:0000313" key="16">
    <source>
        <dbReference type="Proteomes" id="UP000185744"/>
    </source>
</evidence>
<dbReference type="NCBIfam" id="NF002022">
    <property type="entry name" value="PRK00843.1"/>
    <property type="match status" value="1"/>
</dbReference>
<dbReference type="InterPro" id="IPR016205">
    <property type="entry name" value="Glycerol_DH"/>
</dbReference>
<dbReference type="GO" id="GO:0005737">
    <property type="term" value="C:cytoplasm"/>
    <property type="evidence" value="ECO:0007669"/>
    <property type="project" value="UniProtKB-SubCell"/>
</dbReference>
<comment type="function">
    <text evidence="11">Catalyzes the NAD(P)H-dependent reduction of dihydroxyacetonephosphate (DHAP or glycerone phosphate) to glycerol 1-phosphate (G1P). The G1P thus generated is used as the glycerophosphate backbone of phospholipids in the cellular membranes of Archaea.</text>
</comment>
<dbReference type="PANTHER" id="PTHR43616:SF5">
    <property type="entry name" value="GLYCEROL DEHYDROGENASE 1"/>
    <property type="match status" value="1"/>
</dbReference>
<evidence type="ECO:0000256" key="3">
    <source>
        <dbReference type="ARBA" id="ARBA00022723"/>
    </source>
</evidence>
<evidence type="ECO:0000256" key="11">
    <source>
        <dbReference type="HAMAP-Rule" id="MF_00497"/>
    </source>
</evidence>
<feature type="binding site" evidence="12">
    <location>
        <position position="271"/>
    </location>
    <ligand>
        <name>glycerol</name>
        <dbReference type="ChEBI" id="CHEBI:17754"/>
    </ligand>
</feature>
<accession>A0A1Q6DXS3</accession>
<evidence type="ECO:0000313" key="15">
    <source>
        <dbReference type="EMBL" id="OKY79141.1"/>
    </source>
</evidence>
<dbReference type="InParanoid" id="A0A1Q6DXS3"/>
<comment type="catalytic activity">
    <reaction evidence="11">
        <text>sn-glycerol 1-phosphate + NAD(+) = dihydroxyacetone phosphate + NADH + H(+)</text>
        <dbReference type="Rhea" id="RHEA:21412"/>
        <dbReference type="ChEBI" id="CHEBI:15378"/>
        <dbReference type="ChEBI" id="CHEBI:57540"/>
        <dbReference type="ChEBI" id="CHEBI:57642"/>
        <dbReference type="ChEBI" id="CHEBI:57685"/>
        <dbReference type="ChEBI" id="CHEBI:57945"/>
        <dbReference type="EC" id="1.1.1.261"/>
    </reaction>
</comment>
<feature type="binding site" evidence="11 14">
    <location>
        <begin position="99"/>
        <end position="103"/>
    </location>
    <ligand>
        <name>NAD(+)</name>
        <dbReference type="ChEBI" id="CHEBI:57540"/>
    </ligand>
</feature>
<dbReference type="Gene3D" id="1.20.1090.10">
    <property type="entry name" value="Dehydroquinate synthase-like - alpha domain"/>
    <property type="match status" value="1"/>
</dbReference>
<comment type="similarity">
    <text evidence="11">Belongs to the glycerol-1-phosphate dehydrogenase family.</text>
</comment>
<keyword evidence="4 11" id="KW-0862">Zinc</keyword>
<dbReference type="STRING" id="1903181.BTN85_1648"/>
<keyword evidence="8 11" id="KW-0443">Lipid metabolism</keyword>
<dbReference type="HAMAP" id="MF_00497_A">
    <property type="entry name" value="G1P_dehydrogenase_A"/>
    <property type="match status" value="1"/>
</dbReference>
<keyword evidence="3 11" id="KW-0479">Metal-binding</keyword>
<keyword evidence="10 11" id="KW-1208">Phospholipid metabolism</keyword>
<comment type="subcellular location">
    <subcellularLocation>
        <location evidence="11">Cytoplasm</location>
    </subcellularLocation>
</comment>
<dbReference type="GO" id="GO:0046872">
    <property type="term" value="F:metal ion binding"/>
    <property type="evidence" value="ECO:0007669"/>
    <property type="project" value="UniProtKB-KW"/>
</dbReference>
<dbReference type="EC" id="1.1.1.261" evidence="11"/>
<keyword evidence="7 11" id="KW-0520">NAD</keyword>
<feature type="binding site" evidence="11 14">
    <location>
        <begin position="122"/>
        <end position="125"/>
    </location>
    <ligand>
        <name>NAD(+)</name>
        <dbReference type="ChEBI" id="CHEBI:57540"/>
    </ligand>
</feature>
<keyword evidence="5 11" id="KW-0521">NADP</keyword>
<feature type="binding site" evidence="13">
    <location>
        <position position="127"/>
    </location>
    <ligand>
        <name>glycerol</name>
        <dbReference type="ChEBI" id="CHEBI:17754"/>
    </ligand>
</feature>
<comment type="catalytic activity">
    <reaction evidence="11">
        <text>sn-glycerol 1-phosphate + NADP(+) = dihydroxyacetone phosphate + NADPH + H(+)</text>
        <dbReference type="Rhea" id="RHEA:21416"/>
        <dbReference type="ChEBI" id="CHEBI:15378"/>
        <dbReference type="ChEBI" id="CHEBI:57642"/>
        <dbReference type="ChEBI" id="CHEBI:57685"/>
        <dbReference type="ChEBI" id="CHEBI:57783"/>
        <dbReference type="ChEBI" id="CHEBI:58349"/>
        <dbReference type="EC" id="1.1.1.261"/>
    </reaction>
</comment>
<organism evidence="15 16">
    <name type="scientific">Methanohalarchaeum thermophilum</name>
    <dbReference type="NCBI Taxonomy" id="1903181"/>
    <lineage>
        <taxon>Archaea</taxon>
        <taxon>Methanobacteriati</taxon>
        <taxon>Methanobacteriota</taxon>
        <taxon>Methanonatronarchaeia</taxon>
        <taxon>Methanonatronarchaeales</taxon>
        <taxon>Methanonatronarchaeaceae</taxon>
        <taxon>Candidatus Methanohalarchaeum</taxon>
    </lineage>
</organism>
<protein>
    <recommendedName>
        <fullName evidence="11">Glycerol-1-phosphate dehydrogenase [NAD(P)+]</fullName>
        <shortName evidence="11">G1P dehydrogenase</shortName>
        <shortName evidence="11">G1PDH</shortName>
        <ecNumber evidence="11">1.1.1.261</ecNumber>
    </recommendedName>
    <alternativeName>
        <fullName evidence="11">Enantiomeric glycerophosphate synthase</fullName>
    </alternativeName>
    <alternativeName>
        <fullName evidence="11">sn-glycerol-1-phosphate dehydrogenase</fullName>
    </alternativeName>
</protein>
<dbReference type="Proteomes" id="UP000185744">
    <property type="component" value="Unassembled WGS sequence"/>
</dbReference>
<keyword evidence="16" id="KW-1185">Reference proteome</keyword>
<feature type="binding site" evidence="11">
    <location>
        <position position="127"/>
    </location>
    <ligand>
        <name>substrate</name>
    </ligand>
</feature>
<evidence type="ECO:0000256" key="13">
    <source>
        <dbReference type="PIRSR" id="PIRSR000112-2"/>
    </source>
</evidence>
<feature type="binding site" evidence="11">
    <location>
        <position position="271"/>
    </location>
    <ligand>
        <name>Zn(2+)</name>
        <dbReference type="ChEBI" id="CHEBI:29105"/>
        <note>catalytic</note>
    </ligand>
</feature>
<proteinExistence type="inferred from homology"/>
<dbReference type="UniPathway" id="UPA00940"/>
<feature type="binding site" evidence="12">
    <location>
        <position position="255"/>
    </location>
    <ligand>
        <name>glycerol</name>
        <dbReference type="ChEBI" id="CHEBI:17754"/>
    </ligand>
</feature>
<keyword evidence="9 11" id="KW-0594">Phospholipid biosynthesis</keyword>
<dbReference type="InterPro" id="IPR032837">
    <property type="entry name" value="G1PDH"/>
</dbReference>
<feature type="binding site" evidence="11">
    <location>
        <position position="175"/>
    </location>
    <ligand>
        <name>substrate</name>
    </ligand>
</feature>
<evidence type="ECO:0000256" key="4">
    <source>
        <dbReference type="ARBA" id="ARBA00022833"/>
    </source>
</evidence>
<dbReference type="GO" id="GO:0006650">
    <property type="term" value="P:glycerophospholipid metabolic process"/>
    <property type="evidence" value="ECO:0007669"/>
    <property type="project" value="UniProtKB-UniRule"/>
</dbReference>
<dbReference type="CDD" id="cd08173">
    <property type="entry name" value="Gro1PDH"/>
    <property type="match status" value="1"/>
</dbReference>
<evidence type="ECO:0000256" key="7">
    <source>
        <dbReference type="ARBA" id="ARBA00023027"/>
    </source>
</evidence>
<name>A0A1Q6DXS3_METT1</name>
<evidence type="ECO:0000256" key="5">
    <source>
        <dbReference type="ARBA" id="ARBA00022857"/>
    </source>
</evidence>
<evidence type="ECO:0000256" key="1">
    <source>
        <dbReference type="ARBA" id="ARBA00022490"/>
    </source>
</evidence>
<feature type="binding site" evidence="11 14">
    <location>
        <position position="131"/>
    </location>
    <ligand>
        <name>NAD(+)</name>
        <dbReference type="ChEBI" id="CHEBI:57540"/>
    </ligand>
</feature>
<keyword evidence="6 11" id="KW-0560">Oxidoreductase</keyword>
<feature type="binding site" evidence="11">
    <location>
        <position position="175"/>
    </location>
    <ligand>
        <name>Zn(2+)</name>
        <dbReference type="ChEBI" id="CHEBI:29105"/>
        <note>catalytic</note>
    </ligand>
</feature>
<feature type="binding site" evidence="12">
    <location>
        <position position="175"/>
    </location>
    <ligand>
        <name>glycerol</name>
        <dbReference type="ChEBI" id="CHEBI:17754"/>
    </ligand>
</feature>
<dbReference type="GO" id="GO:0106358">
    <property type="term" value="F:glycerol-1-phosphate dehydrogenase (NADP+) activity"/>
    <property type="evidence" value="ECO:0007669"/>
    <property type="project" value="RHEA"/>
</dbReference>
<feature type="binding site" evidence="11">
    <location>
        <position position="255"/>
    </location>
    <ligand>
        <name>Zn(2+)</name>
        <dbReference type="ChEBI" id="CHEBI:29105"/>
        <note>catalytic</note>
    </ligand>
</feature>
<evidence type="ECO:0000256" key="8">
    <source>
        <dbReference type="ARBA" id="ARBA00023098"/>
    </source>
</evidence>
<evidence type="ECO:0000256" key="2">
    <source>
        <dbReference type="ARBA" id="ARBA00022516"/>
    </source>
</evidence>
<comment type="caution">
    <text evidence="15">The sequence shown here is derived from an EMBL/GenBank/DDBJ whole genome shotgun (WGS) entry which is preliminary data.</text>
</comment>
<sequence>MGFNKSKFMEIPRDILIGTNVLEETPDFCDRLNFSGSSLVLTGPNTIEIAGNRVDELLISSGFESETQIVKQATRSEVNKITRSWKNRELDFLVGVGGGKTIDVTKVVSDKLGDLPFVSVPTATSHDGIASGRASILDEEGNKVSVSSTTPIGVIADTSLLSESPWRLTASGIADIISNYTAVKDWHLAKRLRNVEYSSYAAALSEMTAETLLNKTDSLKKGLEETSWVVAKGLISSGVAMSIAGSSRPASGSEHKFSHMLDRIAPEPALHGEQCGVGTIIMMYLHDGDWKKIKNALRSVGAPTDAKSLGIEKKYIIEALQNAHKIRPERYTILGDKGLTKEAAIKVAEKTGVI</sequence>
<dbReference type="EMBL" id="MSDW01000001">
    <property type="protein sequence ID" value="OKY79141.1"/>
    <property type="molecule type" value="Genomic_DNA"/>
</dbReference>
<evidence type="ECO:0000256" key="10">
    <source>
        <dbReference type="ARBA" id="ARBA00023264"/>
    </source>
</evidence>
<reference evidence="15" key="1">
    <citation type="submission" date="2016-12" db="EMBL/GenBank/DDBJ databases">
        <title>Discovery of methanogenic haloarchaea.</title>
        <authorList>
            <person name="Sorokin D.Y."/>
            <person name="Makarova K.S."/>
            <person name="Abbas B."/>
            <person name="Ferrer M."/>
            <person name="Golyshin P.N."/>
        </authorList>
    </citation>
    <scope>NUCLEOTIDE SEQUENCE [LARGE SCALE GENOMIC DNA]</scope>
    <source>
        <strain evidence="15">HMET1</strain>
    </source>
</reference>
<evidence type="ECO:0000256" key="14">
    <source>
        <dbReference type="PIRSR" id="PIRSR000112-3"/>
    </source>
</evidence>
<feature type="binding site" evidence="11">
    <location>
        <position position="259"/>
    </location>
    <ligand>
        <name>substrate</name>
    </ligand>
</feature>
<keyword evidence="2 11" id="KW-0444">Lipid biosynthesis</keyword>
<keyword evidence="1 11" id="KW-0963">Cytoplasm</keyword>
<dbReference type="PANTHER" id="PTHR43616">
    <property type="entry name" value="GLYCEROL DEHYDROGENASE"/>
    <property type="match status" value="1"/>
</dbReference>
<evidence type="ECO:0000256" key="9">
    <source>
        <dbReference type="ARBA" id="ARBA00023209"/>
    </source>
</evidence>
<dbReference type="GO" id="GO:0106357">
    <property type="term" value="F:glycerol-1-phosphate dehydrogenase (NAD+) activity"/>
    <property type="evidence" value="ECO:0007669"/>
    <property type="project" value="RHEA"/>
</dbReference>
<gene>
    <name evidence="11" type="primary">egsA</name>
    <name evidence="15" type="ORF">BTN85_1648</name>
</gene>